<dbReference type="EMBL" id="DVOR01000126">
    <property type="protein sequence ID" value="HIV09259.1"/>
    <property type="molecule type" value="Genomic_DNA"/>
</dbReference>
<organism evidence="1 2">
    <name type="scientific">Candidatus Spyradenecus faecavium</name>
    <dbReference type="NCBI Taxonomy" id="2840947"/>
    <lineage>
        <taxon>Bacteria</taxon>
        <taxon>Pseudomonadati</taxon>
        <taxon>Lentisphaerota</taxon>
        <taxon>Lentisphaeria</taxon>
        <taxon>Lentisphaerales</taxon>
        <taxon>Lentisphaeraceae</taxon>
        <taxon>Lentisphaeraceae incertae sedis</taxon>
        <taxon>Candidatus Spyradenecus</taxon>
    </lineage>
</organism>
<evidence type="ECO:0000313" key="1">
    <source>
        <dbReference type="EMBL" id="HIV09259.1"/>
    </source>
</evidence>
<dbReference type="AlphaFoldDB" id="A0A9D1NM66"/>
<proteinExistence type="predicted"/>
<dbReference type="PROSITE" id="PS51257">
    <property type="entry name" value="PROKAR_LIPOPROTEIN"/>
    <property type="match status" value="1"/>
</dbReference>
<accession>A0A9D1NM66</accession>
<reference evidence="1" key="1">
    <citation type="submission" date="2020-10" db="EMBL/GenBank/DDBJ databases">
        <authorList>
            <person name="Gilroy R."/>
        </authorList>
    </citation>
    <scope>NUCLEOTIDE SEQUENCE</scope>
    <source>
        <strain evidence="1">35461</strain>
    </source>
</reference>
<dbReference type="Proteomes" id="UP000886845">
    <property type="component" value="Unassembled WGS sequence"/>
</dbReference>
<evidence type="ECO:0000313" key="2">
    <source>
        <dbReference type="Proteomes" id="UP000886845"/>
    </source>
</evidence>
<comment type="caution">
    <text evidence="1">The sequence shown here is derived from an EMBL/GenBank/DDBJ whole genome shotgun (WGS) entry which is preliminary data.</text>
</comment>
<protein>
    <submittedName>
        <fullName evidence="1">Uncharacterized protein</fullName>
    </submittedName>
</protein>
<gene>
    <name evidence="1" type="ORF">IAC79_04005</name>
</gene>
<sequence length="322" mass="36783">MKWFLLLVFQLTMVVLGGGCYNTGPSIPEWDRTLGDERFSLLEIKKNMGISPVGACVLDGTFLLIDKDINGTRRPVCLSGEPYVRGRHCVWNTDMVAAPFDLSPCIGECFEHPPCEWYNLFLREGKAIGCFEDQYVNKEQLKARWKDSQHIVPYTASTSVQPNLSLNDVQYDVRTRHRTGKATLSSANKSYVFSFARAATFSAFAIKDADNATGKHFYFLLRTYYPARSYLAICDESLKTIYFNPLYRQQFASDQYFLAYEPSISPHILLISKDFHDPVIRLFEIVDNVGQFTITHHAQRLSLDGMARDGINDPRKREGKRK</sequence>
<reference evidence="1" key="2">
    <citation type="journal article" date="2021" name="PeerJ">
        <title>Extensive microbial diversity within the chicken gut microbiome revealed by metagenomics and culture.</title>
        <authorList>
            <person name="Gilroy R."/>
            <person name="Ravi A."/>
            <person name="Getino M."/>
            <person name="Pursley I."/>
            <person name="Horton D.L."/>
            <person name="Alikhan N.F."/>
            <person name="Baker D."/>
            <person name="Gharbi K."/>
            <person name="Hall N."/>
            <person name="Watson M."/>
            <person name="Adriaenssens E.M."/>
            <person name="Foster-Nyarko E."/>
            <person name="Jarju S."/>
            <person name="Secka A."/>
            <person name="Antonio M."/>
            <person name="Oren A."/>
            <person name="Chaudhuri R.R."/>
            <person name="La Ragione R."/>
            <person name="Hildebrand F."/>
            <person name="Pallen M.J."/>
        </authorList>
    </citation>
    <scope>NUCLEOTIDE SEQUENCE</scope>
    <source>
        <strain evidence="1">35461</strain>
    </source>
</reference>
<name>A0A9D1NM66_9BACT</name>